<evidence type="ECO:0000256" key="3">
    <source>
        <dbReference type="ARBA" id="ARBA00022833"/>
    </source>
</evidence>
<dbReference type="GO" id="GO:0008270">
    <property type="term" value="F:zinc ion binding"/>
    <property type="evidence" value="ECO:0007669"/>
    <property type="project" value="UniProtKB-KW"/>
</dbReference>
<dbReference type="EMBL" id="BGZK01001290">
    <property type="protein sequence ID" value="GBP76401.1"/>
    <property type="molecule type" value="Genomic_DNA"/>
</dbReference>
<dbReference type="PANTHER" id="PTHR23041">
    <property type="entry name" value="RING FINGER DOMAIN-CONTAINING"/>
    <property type="match status" value="1"/>
</dbReference>
<dbReference type="PANTHER" id="PTHR23041:SF78">
    <property type="entry name" value="E3 UBIQUITIN-PROTEIN LIGASE RNF4"/>
    <property type="match status" value="1"/>
</dbReference>
<protein>
    <submittedName>
        <fullName evidence="7">E3 ubiquitin-protein ligase RNF4</fullName>
    </submittedName>
</protein>
<feature type="region of interest" description="Disordered" evidence="5">
    <location>
        <begin position="82"/>
        <end position="105"/>
    </location>
</feature>
<feature type="compositionally biased region" description="Basic and acidic residues" evidence="5">
    <location>
        <begin position="82"/>
        <end position="99"/>
    </location>
</feature>
<organism evidence="7 8">
    <name type="scientific">Eumeta variegata</name>
    <name type="common">Bagworm moth</name>
    <name type="synonym">Eumeta japonica</name>
    <dbReference type="NCBI Taxonomy" id="151549"/>
    <lineage>
        <taxon>Eukaryota</taxon>
        <taxon>Metazoa</taxon>
        <taxon>Ecdysozoa</taxon>
        <taxon>Arthropoda</taxon>
        <taxon>Hexapoda</taxon>
        <taxon>Insecta</taxon>
        <taxon>Pterygota</taxon>
        <taxon>Neoptera</taxon>
        <taxon>Endopterygota</taxon>
        <taxon>Lepidoptera</taxon>
        <taxon>Glossata</taxon>
        <taxon>Ditrysia</taxon>
        <taxon>Tineoidea</taxon>
        <taxon>Psychidae</taxon>
        <taxon>Oiketicinae</taxon>
        <taxon>Eumeta</taxon>
    </lineage>
</organism>
<name>A0A4C1YJ37_EUMVA</name>
<dbReference type="Pfam" id="PF13923">
    <property type="entry name" value="zf-C3HC4_2"/>
    <property type="match status" value="1"/>
</dbReference>
<dbReference type="Proteomes" id="UP000299102">
    <property type="component" value="Unassembled WGS sequence"/>
</dbReference>
<keyword evidence="3" id="KW-0862">Zinc</keyword>
<feature type="domain" description="RING-type" evidence="6">
    <location>
        <begin position="10"/>
        <end position="49"/>
    </location>
</feature>
<evidence type="ECO:0000313" key="8">
    <source>
        <dbReference type="Proteomes" id="UP000299102"/>
    </source>
</evidence>
<dbReference type="PROSITE" id="PS50089">
    <property type="entry name" value="ZF_RING_2"/>
    <property type="match status" value="1"/>
</dbReference>
<dbReference type="InterPro" id="IPR013083">
    <property type="entry name" value="Znf_RING/FYVE/PHD"/>
</dbReference>
<evidence type="ECO:0000256" key="5">
    <source>
        <dbReference type="SAM" id="MobiDB-lite"/>
    </source>
</evidence>
<accession>A0A4C1YJ37</accession>
<evidence type="ECO:0000256" key="1">
    <source>
        <dbReference type="ARBA" id="ARBA00022723"/>
    </source>
</evidence>
<dbReference type="SMART" id="SM00184">
    <property type="entry name" value="RING"/>
    <property type="match status" value="1"/>
</dbReference>
<dbReference type="SUPFAM" id="SSF57850">
    <property type="entry name" value="RING/U-box"/>
    <property type="match status" value="1"/>
</dbReference>
<reference evidence="7 8" key="1">
    <citation type="journal article" date="2019" name="Commun. Biol.">
        <title>The bagworm genome reveals a unique fibroin gene that provides high tensile strength.</title>
        <authorList>
            <person name="Kono N."/>
            <person name="Nakamura H."/>
            <person name="Ohtoshi R."/>
            <person name="Tomita M."/>
            <person name="Numata K."/>
            <person name="Arakawa K."/>
        </authorList>
    </citation>
    <scope>NUCLEOTIDE SEQUENCE [LARGE SCALE GENOMIC DNA]</scope>
</reference>
<dbReference type="Gene3D" id="3.30.40.10">
    <property type="entry name" value="Zinc/RING finger domain, C3HC4 (zinc finger)"/>
    <property type="match status" value="1"/>
</dbReference>
<dbReference type="OrthoDB" id="6105938at2759"/>
<keyword evidence="1" id="KW-0479">Metal-binding</keyword>
<dbReference type="InterPro" id="IPR047134">
    <property type="entry name" value="RNF4"/>
</dbReference>
<sequence length="105" mass="12112">MKTRILMLKCPICQDKLSKKLVSTKCGHVFCQRCLLTWLNTQNNCPTCRRRLGKRSAYHVLYLDNNLCLEYLDEDPPKIHDLHASHGTEKATDAKDVPHDCCQVQ</sequence>
<comment type="caution">
    <text evidence="7">The sequence shown here is derived from an EMBL/GenBank/DDBJ whole genome shotgun (WGS) entry which is preliminary data.</text>
</comment>
<evidence type="ECO:0000259" key="6">
    <source>
        <dbReference type="PROSITE" id="PS50089"/>
    </source>
</evidence>
<dbReference type="AlphaFoldDB" id="A0A4C1YJ37"/>
<proteinExistence type="predicted"/>
<dbReference type="InterPro" id="IPR001841">
    <property type="entry name" value="Znf_RING"/>
</dbReference>
<evidence type="ECO:0000256" key="4">
    <source>
        <dbReference type="PROSITE-ProRule" id="PRU00175"/>
    </source>
</evidence>
<dbReference type="InterPro" id="IPR017907">
    <property type="entry name" value="Znf_RING_CS"/>
</dbReference>
<evidence type="ECO:0000313" key="7">
    <source>
        <dbReference type="EMBL" id="GBP76401.1"/>
    </source>
</evidence>
<dbReference type="PROSITE" id="PS00518">
    <property type="entry name" value="ZF_RING_1"/>
    <property type="match status" value="1"/>
</dbReference>
<gene>
    <name evidence="7" type="primary">RNF4</name>
    <name evidence="7" type="ORF">EVAR_74450_1</name>
</gene>
<keyword evidence="8" id="KW-1185">Reference proteome</keyword>
<evidence type="ECO:0000256" key="2">
    <source>
        <dbReference type="ARBA" id="ARBA00022771"/>
    </source>
</evidence>
<dbReference type="STRING" id="151549.A0A4C1YJ37"/>
<keyword evidence="2 4" id="KW-0863">Zinc-finger</keyword>